<dbReference type="PANTHER" id="PTHR10840">
    <property type="entry name" value="PROGRAMMED CELL DEATH PROTEIN 5"/>
    <property type="match status" value="1"/>
</dbReference>
<dbReference type="GO" id="GO:0005829">
    <property type="term" value="C:cytosol"/>
    <property type="evidence" value="ECO:0007669"/>
    <property type="project" value="TreeGrafter"/>
</dbReference>
<dbReference type="OrthoDB" id="10252486at2759"/>
<evidence type="ECO:0000256" key="2">
    <source>
        <dbReference type="SAM" id="MobiDB-lite"/>
    </source>
</evidence>
<evidence type="ECO:0000256" key="1">
    <source>
        <dbReference type="ARBA" id="ARBA00010490"/>
    </source>
</evidence>
<feature type="region of interest" description="Disordered" evidence="2">
    <location>
        <begin position="15"/>
        <end position="53"/>
    </location>
</feature>
<keyword evidence="3" id="KW-0238">DNA-binding</keyword>
<keyword evidence="4" id="KW-1185">Reference proteome</keyword>
<protein>
    <submittedName>
        <fullName evidence="3">DNA-binding TFAR19-like protein</fullName>
    </submittedName>
</protein>
<proteinExistence type="inferred from homology"/>
<dbReference type="Pfam" id="PF01984">
    <property type="entry name" value="dsDNA_bind"/>
    <property type="match status" value="1"/>
</dbReference>
<sequence length="140" mass="15421">MDDQELAAIRAARLQELQQTSSSNTTSGKPATPSGGGDDDEKRAAQEQMRRDLLATVLDPAARERLARIALVSPARSNQIESILLRMAQSGQLRGRVGEDQLIELLEQAEDAQSKSGNKKGAIVYQRRKELDDEDDDFDL</sequence>
<name>A0A4Y7QK83_9AGAM</name>
<dbReference type="VEuPathDB" id="FungiDB:BD410DRAFT_782761"/>
<dbReference type="GO" id="GO:0005634">
    <property type="term" value="C:nucleus"/>
    <property type="evidence" value="ECO:0007669"/>
    <property type="project" value="TreeGrafter"/>
</dbReference>
<dbReference type="EMBL" id="ML170159">
    <property type="protein sequence ID" value="TDL27631.1"/>
    <property type="molecule type" value="Genomic_DNA"/>
</dbReference>
<feature type="compositionally biased region" description="Polar residues" evidence="2">
    <location>
        <begin position="16"/>
        <end position="29"/>
    </location>
</feature>
<feature type="compositionally biased region" description="Basic and acidic residues" evidence="2">
    <location>
        <begin position="40"/>
        <end position="53"/>
    </location>
</feature>
<dbReference type="PANTHER" id="PTHR10840:SF0">
    <property type="entry name" value="PROGRAMMED CELL DEATH PROTEIN 5"/>
    <property type="match status" value="1"/>
</dbReference>
<dbReference type="Proteomes" id="UP000294933">
    <property type="component" value="Unassembled WGS sequence"/>
</dbReference>
<organism evidence="3 4">
    <name type="scientific">Rickenella mellea</name>
    <dbReference type="NCBI Taxonomy" id="50990"/>
    <lineage>
        <taxon>Eukaryota</taxon>
        <taxon>Fungi</taxon>
        <taxon>Dikarya</taxon>
        <taxon>Basidiomycota</taxon>
        <taxon>Agaricomycotina</taxon>
        <taxon>Agaricomycetes</taxon>
        <taxon>Hymenochaetales</taxon>
        <taxon>Rickenellaceae</taxon>
        <taxon>Rickenella</taxon>
    </lineage>
</organism>
<dbReference type="InterPro" id="IPR036883">
    <property type="entry name" value="PDCD5-like_sf"/>
</dbReference>
<reference evidence="3 4" key="1">
    <citation type="submission" date="2018-06" db="EMBL/GenBank/DDBJ databases">
        <title>A transcriptomic atlas of mushroom development highlights an independent origin of complex multicellularity.</title>
        <authorList>
            <consortium name="DOE Joint Genome Institute"/>
            <person name="Krizsan K."/>
            <person name="Almasi E."/>
            <person name="Merenyi Z."/>
            <person name="Sahu N."/>
            <person name="Viragh M."/>
            <person name="Koszo T."/>
            <person name="Mondo S."/>
            <person name="Kiss B."/>
            <person name="Balint B."/>
            <person name="Kues U."/>
            <person name="Barry K."/>
            <person name="Hegedus J.C."/>
            <person name="Henrissat B."/>
            <person name="Johnson J."/>
            <person name="Lipzen A."/>
            <person name="Ohm R."/>
            <person name="Nagy I."/>
            <person name="Pangilinan J."/>
            <person name="Yan J."/>
            <person name="Xiong Y."/>
            <person name="Grigoriev I.V."/>
            <person name="Hibbett D.S."/>
            <person name="Nagy L.G."/>
        </authorList>
    </citation>
    <scope>NUCLEOTIDE SEQUENCE [LARGE SCALE GENOMIC DNA]</scope>
    <source>
        <strain evidence="3 4">SZMC22713</strain>
    </source>
</reference>
<dbReference type="AlphaFoldDB" id="A0A4Y7QK83"/>
<comment type="similarity">
    <text evidence="1">Belongs to the PDCD5 family.</text>
</comment>
<dbReference type="PIRSF" id="PIRSF015730">
    <property type="entry name" value="TFAR19"/>
    <property type="match status" value="1"/>
</dbReference>
<dbReference type="STRING" id="50990.A0A4Y7QK83"/>
<feature type="region of interest" description="Disordered" evidence="2">
    <location>
        <begin position="109"/>
        <end position="140"/>
    </location>
</feature>
<evidence type="ECO:0000313" key="3">
    <source>
        <dbReference type="EMBL" id="TDL27631.1"/>
    </source>
</evidence>
<dbReference type="SUPFAM" id="SSF46950">
    <property type="entry name" value="Double-stranded DNA-binding domain"/>
    <property type="match status" value="1"/>
</dbReference>
<dbReference type="GO" id="GO:0003677">
    <property type="term" value="F:DNA binding"/>
    <property type="evidence" value="ECO:0007669"/>
    <property type="project" value="UniProtKB-KW"/>
</dbReference>
<dbReference type="Gene3D" id="1.10.8.140">
    <property type="entry name" value="PDCD5-like"/>
    <property type="match status" value="1"/>
</dbReference>
<evidence type="ECO:0000313" key="4">
    <source>
        <dbReference type="Proteomes" id="UP000294933"/>
    </source>
</evidence>
<gene>
    <name evidence="3" type="ORF">BD410DRAFT_782761</name>
</gene>
<dbReference type="InterPro" id="IPR002836">
    <property type="entry name" value="PDCD5-like"/>
</dbReference>
<accession>A0A4Y7QK83</accession>